<dbReference type="RefSeq" id="WP_059261732.1">
    <property type="nucleotide sequence ID" value="NZ_KQ948351.1"/>
</dbReference>
<dbReference type="Proteomes" id="UP000053398">
    <property type="component" value="Unassembled WGS sequence"/>
</dbReference>
<dbReference type="EMBL" id="LMWP01000002">
    <property type="protein sequence ID" value="KUN32521.1"/>
    <property type="molecule type" value="Genomic_DNA"/>
</dbReference>
<dbReference type="AlphaFoldDB" id="A0A101QMB1"/>
<evidence type="ECO:0000256" key="1">
    <source>
        <dbReference type="SAM" id="MobiDB-lite"/>
    </source>
</evidence>
<name>A0A101QMB1_STRCK</name>
<proteinExistence type="predicted"/>
<evidence type="ECO:0000313" key="3">
    <source>
        <dbReference type="Proteomes" id="UP000053398"/>
    </source>
</evidence>
<comment type="caution">
    <text evidence="2">The sequence shown here is derived from an EMBL/GenBank/DDBJ whole genome shotgun (WGS) entry which is preliminary data.</text>
</comment>
<feature type="compositionally biased region" description="Basic residues" evidence="1">
    <location>
        <begin position="104"/>
        <end position="119"/>
    </location>
</feature>
<gene>
    <name evidence="2" type="ORF">AQJ11_03065</name>
</gene>
<accession>A0A101QMB1</accession>
<evidence type="ECO:0000313" key="2">
    <source>
        <dbReference type="EMBL" id="KUN32521.1"/>
    </source>
</evidence>
<sequence>MATGWTIRPIRLPDEHLPTGTREGDWQCRACATPWPCETAGEFLRQGRCTCGATTWWETRGPRNWHVGPRCYTATDVIVRQAADLKAYREAHPHYPPSHYYPPKPRRVRRQKPPHRHRPAAPGDIRPGTWTWVKPGALHPGWGDIHQHAMITRPGLPKCEVWLTLDGTVHDVKADQLILAGRPRKDRPAWWEWTVAAHLNHDRPAAQESGNHTAVQLDLLSGHTDV</sequence>
<feature type="region of interest" description="Disordered" evidence="1">
    <location>
        <begin position="93"/>
        <end position="129"/>
    </location>
</feature>
<keyword evidence="3" id="KW-1185">Reference proteome</keyword>
<reference evidence="2 3" key="1">
    <citation type="submission" date="2015-10" db="EMBL/GenBank/DDBJ databases">
        <title>Draft genome sequence of Streptomyces corchorusii DSM 40340, type strain for the species Streptomyces corchorusii.</title>
        <authorList>
            <person name="Ruckert C."/>
            <person name="Winkler A."/>
            <person name="Kalinowski J."/>
            <person name="Kampfer P."/>
            <person name="Glaeser S."/>
        </authorList>
    </citation>
    <scope>NUCLEOTIDE SEQUENCE [LARGE SCALE GENOMIC DNA]</scope>
    <source>
        <strain evidence="2 3">DSM 40340</strain>
    </source>
</reference>
<protein>
    <submittedName>
        <fullName evidence="2">Uncharacterized protein</fullName>
    </submittedName>
</protein>
<organism evidence="2 3">
    <name type="scientific">Streptomyces corchorusii</name>
    <name type="common">Streptomyces chibaensis</name>
    <dbReference type="NCBI Taxonomy" id="1903"/>
    <lineage>
        <taxon>Bacteria</taxon>
        <taxon>Bacillati</taxon>
        <taxon>Actinomycetota</taxon>
        <taxon>Actinomycetes</taxon>
        <taxon>Kitasatosporales</taxon>
        <taxon>Streptomycetaceae</taxon>
        <taxon>Streptomyces</taxon>
    </lineage>
</organism>
<feature type="compositionally biased region" description="Pro residues" evidence="1">
    <location>
        <begin position="94"/>
        <end position="103"/>
    </location>
</feature>